<feature type="compositionally biased region" description="Basic residues" evidence="1">
    <location>
        <begin position="149"/>
        <end position="159"/>
    </location>
</feature>
<evidence type="ECO:0000313" key="3">
    <source>
        <dbReference type="Proteomes" id="UP001221142"/>
    </source>
</evidence>
<gene>
    <name evidence="2" type="ORF">FB45DRAFT_919027</name>
</gene>
<proteinExistence type="predicted"/>
<evidence type="ECO:0000313" key="2">
    <source>
        <dbReference type="EMBL" id="KAJ7628695.1"/>
    </source>
</evidence>
<comment type="caution">
    <text evidence="2">The sequence shown here is derived from an EMBL/GenBank/DDBJ whole genome shotgun (WGS) entry which is preliminary data.</text>
</comment>
<feature type="compositionally biased region" description="Pro residues" evidence="1">
    <location>
        <begin position="130"/>
        <end position="139"/>
    </location>
</feature>
<evidence type="ECO:0000256" key="1">
    <source>
        <dbReference type="SAM" id="MobiDB-lite"/>
    </source>
</evidence>
<dbReference type="AlphaFoldDB" id="A0AAD7BRE4"/>
<name>A0AAD7BRE4_9AGAR</name>
<organism evidence="2 3">
    <name type="scientific">Roridomyces roridus</name>
    <dbReference type="NCBI Taxonomy" id="1738132"/>
    <lineage>
        <taxon>Eukaryota</taxon>
        <taxon>Fungi</taxon>
        <taxon>Dikarya</taxon>
        <taxon>Basidiomycota</taxon>
        <taxon>Agaricomycotina</taxon>
        <taxon>Agaricomycetes</taxon>
        <taxon>Agaricomycetidae</taxon>
        <taxon>Agaricales</taxon>
        <taxon>Marasmiineae</taxon>
        <taxon>Mycenaceae</taxon>
        <taxon>Roridomyces</taxon>
    </lineage>
</organism>
<feature type="compositionally biased region" description="Polar residues" evidence="1">
    <location>
        <begin position="207"/>
        <end position="237"/>
    </location>
</feature>
<reference evidence="2" key="1">
    <citation type="submission" date="2023-03" db="EMBL/GenBank/DDBJ databases">
        <title>Massive genome expansion in bonnet fungi (Mycena s.s.) driven by repeated elements and novel gene families across ecological guilds.</title>
        <authorList>
            <consortium name="Lawrence Berkeley National Laboratory"/>
            <person name="Harder C.B."/>
            <person name="Miyauchi S."/>
            <person name="Viragh M."/>
            <person name="Kuo A."/>
            <person name="Thoen E."/>
            <person name="Andreopoulos B."/>
            <person name="Lu D."/>
            <person name="Skrede I."/>
            <person name="Drula E."/>
            <person name="Henrissat B."/>
            <person name="Morin E."/>
            <person name="Kohler A."/>
            <person name="Barry K."/>
            <person name="LaButti K."/>
            <person name="Morin E."/>
            <person name="Salamov A."/>
            <person name="Lipzen A."/>
            <person name="Mereny Z."/>
            <person name="Hegedus B."/>
            <person name="Baldrian P."/>
            <person name="Stursova M."/>
            <person name="Weitz H."/>
            <person name="Taylor A."/>
            <person name="Grigoriev I.V."/>
            <person name="Nagy L.G."/>
            <person name="Martin F."/>
            <person name="Kauserud H."/>
        </authorList>
    </citation>
    <scope>NUCLEOTIDE SEQUENCE</scope>
    <source>
        <strain evidence="2">9284</strain>
    </source>
</reference>
<dbReference type="EMBL" id="JARKIF010000010">
    <property type="protein sequence ID" value="KAJ7628695.1"/>
    <property type="molecule type" value="Genomic_DNA"/>
</dbReference>
<sequence>MGRWTQYDEDSYRLPEGMVRTGYDADTGRYIFKDSEGTYVGSPGCRYGPVYPVNAPRARSNRVAAPKSAPKEEEEERPQKSRRRATLGDGNITDALKSLRRSLTTARSRMPWRRGQIDDEEPIIVSRPSSCPPSPPPKSPRLATLPIRQKAKIPSRKRSASLSAVPNNPRTQGRSRRTASEHVQPTPTPSRGVRPTGKVAHAVAAVGTSSMPASKPSLTIRTKLPSRSASTSATKPQRNSRRVASEQVHSRPSIAAASREATETVTRTRNPNYVPKRRAASESLHGSR</sequence>
<protein>
    <submittedName>
        <fullName evidence="2">Uncharacterized protein</fullName>
    </submittedName>
</protein>
<keyword evidence="3" id="KW-1185">Reference proteome</keyword>
<dbReference type="Proteomes" id="UP001221142">
    <property type="component" value="Unassembled WGS sequence"/>
</dbReference>
<accession>A0AAD7BRE4</accession>
<feature type="region of interest" description="Disordered" evidence="1">
    <location>
        <begin position="44"/>
        <end position="288"/>
    </location>
</feature>
<feature type="compositionally biased region" description="Polar residues" evidence="1">
    <location>
        <begin position="160"/>
        <end position="172"/>
    </location>
</feature>